<keyword evidence="6" id="KW-0460">Magnesium</keyword>
<keyword evidence="1" id="KW-0813">Transport</keyword>
<dbReference type="InterPro" id="IPR036542">
    <property type="entry name" value="PTS_IIA_lac/cel_sf"/>
</dbReference>
<dbReference type="EMBL" id="JDRY01000027">
    <property type="protein sequence ID" value="KGM99920.1"/>
    <property type="molecule type" value="Genomic_DNA"/>
</dbReference>
<reference evidence="8 9" key="1">
    <citation type="submission" date="2014-01" db="EMBL/GenBank/DDBJ databases">
        <title>Plasmidome dynamics in the species complex Clostridium novyi sensu lato converts strains of independent lineages into distinctly different pathogens.</title>
        <authorList>
            <person name="Skarin H."/>
            <person name="Segerman B."/>
        </authorList>
    </citation>
    <scope>NUCLEOTIDE SEQUENCE [LARGE SCALE GENOMIC DNA]</scope>
    <source>
        <strain evidence="8 9">DC5</strain>
    </source>
</reference>
<evidence type="ECO:0000256" key="2">
    <source>
        <dbReference type="ARBA" id="ARBA00022597"/>
    </source>
</evidence>
<dbReference type="GO" id="GO:0046872">
    <property type="term" value="F:metal ion binding"/>
    <property type="evidence" value="ECO:0007669"/>
    <property type="project" value="UniProtKB-KW"/>
</dbReference>
<evidence type="ECO:0000313" key="8">
    <source>
        <dbReference type="EMBL" id="KGM99920.1"/>
    </source>
</evidence>
<dbReference type="AlphaFoldDB" id="A0A0A0IK33"/>
<dbReference type="Pfam" id="PF02255">
    <property type="entry name" value="PTS_IIA"/>
    <property type="match status" value="1"/>
</dbReference>
<accession>A0A0A0IK33</accession>
<dbReference type="PANTHER" id="PTHR34382:SF7">
    <property type="entry name" value="PTS SYSTEM N,N'-DIACETYLCHITOBIOSE-SPECIFIC EIIA COMPONENT"/>
    <property type="match status" value="1"/>
</dbReference>
<gene>
    <name evidence="8" type="ORF">Z955_05505</name>
</gene>
<comment type="caution">
    <text evidence="8">The sequence shown here is derived from an EMBL/GenBank/DDBJ whole genome shotgun (WGS) entry which is preliminary data.</text>
</comment>
<keyword evidence="6" id="KW-0479">Metal-binding</keyword>
<keyword evidence="2" id="KW-0762">Sugar transport</keyword>
<protein>
    <submittedName>
        <fullName evidence="8">PTS cellobiose transporter subunit IIA</fullName>
    </submittedName>
</protein>
<feature type="modified residue" description="Phosphohistidine; by HPr" evidence="7">
    <location>
        <position position="76"/>
    </location>
</feature>
<dbReference type="PANTHER" id="PTHR34382">
    <property type="entry name" value="PTS SYSTEM N,N'-DIACETYLCHITOBIOSE-SPECIFIC EIIA COMPONENT"/>
    <property type="match status" value="1"/>
</dbReference>
<dbReference type="PIRSF" id="PIRSF000699">
    <property type="entry name" value="PTS_IILac_III"/>
    <property type="match status" value="1"/>
</dbReference>
<comment type="cofactor">
    <cofactor evidence="6">
        <name>Mg(2+)</name>
        <dbReference type="ChEBI" id="CHEBI:18420"/>
    </cofactor>
    <text evidence="6">Binds 1 Mg(2+) ion per trimer.</text>
</comment>
<feature type="binding site" evidence="6">
    <location>
        <position position="79"/>
    </location>
    <ligand>
        <name>Mg(2+)</name>
        <dbReference type="ChEBI" id="CHEBI:18420"/>
        <note>ligand shared between all trimeric partners</note>
    </ligand>
</feature>
<dbReference type="PROSITE" id="PS51095">
    <property type="entry name" value="PTS_EIIA_TYPE_3"/>
    <property type="match status" value="1"/>
</dbReference>
<evidence type="ECO:0000256" key="6">
    <source>
        <dbReference type="PIRSR" id="PIRSR000699-2"/>
    </source>
</evidence>
<name>A0A0A0IK33_CLOBO</name>
<evidence type="ECO:0000256" key="4">
    <source>
        <dbReference type="ARBA" id="ARBA00022683"/>
    </source>
</evidence>
<dbReference type="InterPro" id="IPR003188">
    <property type="entry name" value="PTS_IIA_lac/cel"/>
</dbReference>
<proteinExistence type="predicted"/>
<evidence type="ECO:0000256" key="3">
    <source>
        <dbReference type="ARBA" id="ARBA00022679"/>
    </source>
</evidence>
<evidence type="ECO:0000256" key="5">
    <source>
        <dbReference type="PIRSR" id="PIRSR000699-1"/>
    </source>
</evidence>
<organism evidence="8 9">
    <name type="scientific">Clostridium botulinum C/D str. DC5</name>
    <dbReference type="NCBI Taxonomy" id="1443128"/>
    <lineage>
        <taxon>Bacteria</taxon>
        <taxon>Bacillati</taxon>
        <taxon>Bacillota</taxon>
        <taxon>Clostridia</taxon>
        <taxon>Eubacteriales</taxon>
        <taxon>Clostridiaceae</taxon>
        <taxon>Clostridium</taxon>
    </lineage>
</organism>
<sequence length="104" mass="11812">MDTLEQSCFKIISFVGGARSKYIEAVREAKKGNYDLANNFIKEGDNFFTQGHKAHNELITLSAQGNLEELNLLLIHAEDQLMSAETIKIFAEEFIEVYKKINTL</sequence>
<dbReference type="Gene3D" id="1.20.58.80">
    <property type="entry name" value="Phosphotransferase system, lactose/cellobiose-type IIA subunit"/>
    <property type="match status" value="1"/>
</dbReference>
<dbReference type="GO" id="GO:0009401">
    <property type="term" value="P:phosphoenolpyruvate-dependent sugar phosphotransferase system"/>
    <property type="evidence" value="ECO:0007669"/>
    <property type="project" value="UniProtKB-KW"/>
</dbReference>
<keyword evidence="3" id="KW-0808">Transferase</keyword>
<dbReference type="SUPFAM" id="SSF46973">
    <property type="entry name" value="Enzyme IIa from lactose specific PTS, IIa-lac"/>
    <property type="match status" value="1"/>
</dbReference>
<dbReference type="Proteomes" id="UP000030014">
    <property type="component" value="Unassembled WGS sequence"/>
</dbReference>
<evidence type="ECO:0000313" key="9">
    <source>
        <dbReference type="Proteomes" id="UP000030014"/>
    </source>
</evidence>
<feature type="active site" description="Tele-phosphohistidine intermediate" evidence="5">
    <location>
        <position position="76"/>
    </location>
</feature>
<evidence type="ECO:0000256" key="1">
    <source>
        <dbReference type="ARBA" id="ARBA00022448"/>
    </source>
</evidence>
<dbReference type="GO" id="GO:0016740">
    <property type="term" value="F:transferase activity"/>
    <property type="evidence" value="ECO:0007669"/>
    <property type="project" value="UniProtKB-KW"/>
</dbReference>
<keyword evidence="4" id="KW-0598">Phosphotransferase system</keyword>
<evidence type="ECO:0000256" key="7">
    <source>
        <dbReference type="PROSITE-ProRule" id="PRU00418"/>
    </source>
</evidence>